<reference evidence="8 9" key="1">
    <citation type="submission" date="2020-07" db="EMBL/GenBank/DDBJ databases">
        <authorList>
            <person name="Feng X."/>
        </authorList>
    </citation>
    <scope>NUCLEOTIDE SEQUENCE [LARGE SCALE GENOMIC DNA]</scope>
    <source>
        <strain evidence="8 9">JCM14086</strain>
    </source>
</reference>
<dbReference type="InterPro" id="IPR003918">
    <property type="entry name" value="NADH_UbQ_OxRdtase"/>
</dbReference>
<evidence type="ECO:0000256" key="5">
    <source>
        <dbReference type="HAMAP-Rule" id="MF_00445"/>
    </source>
</evidence>
<name>A0A7X1AVH9_9BACT</name>
<comment type="subcellular location">
    <subcellularLocation>
        <location evidence="5">Cell membrane</location>
        <topology evidence="5">Multi-pass membrane protein</topology>
    </subcellularLocation>
    <subcellularLocation>
        <location evidence="1">Endomembrane system</location>
        <topology evidence="1">Multi-pass membrane protein</topology>
    </subcellularLocation>
    <subcellularLocation>
        <location evidence="6">Membrane</location>
        <topology evidence="6">Multi-pass membrane protein</topology>
    </subcellularLocation>
</comment>
<dbReference type="HAMAP" id="MF_00445">
    <property type="entry name" value="NDH1_NuoN_1"/>
    <property type="match status" value="1"/>
</dbReference>
<dbReference type="EMBL" id="JACHVA010000036">
    <property type="protein sequence ID" value="MBC2600776.1"/>
    <property type="molecule type" value="Genomic_DNA"/>
</dbReference>
<feature type="transmembrane region" description="Helical" evidence="5">
    <location>
        <begin position="287"/>
        <end position="308"/>
    </location>
</feature>
<protein>
    <recommendedName>
        <fullName evidence="5">NADH-quinone oxidoreductase subunit N</fullName>
        <ecNumber evidence="5">7.1.1.-</ecNumber>
    </recommendedName>
    <alternativeName>
        <fullName evidence="5">NADH dehydrogenase I subunit N</fullName>
    </alternativeName>
    <alternativeName>
        <fullName evidence="5">NDH-1 subunit N</fullName>
    </alternativeName>
</protein>
<keyword evidence="5" id="KW-0830">Ubiquinone</keyword>
<evidence type="ECO:0000256" key="6">
    <source>
        <dbReference type="RuleBase" id="RU000320"/>
    </source>
</evidence>
<evidence type="ECO:0000256" key="4">
    <source>
        <dbReference type="ARBA" id="ARBA00023136"/>
    </source>
</evidence>
<feature type="transmembrane region" description="Helical" evidence="5">
    <location>
        <begin position="261"/>
        <end position="281"/>
    </location>
</feature>
<feature type="transmembrane region" description="Helical" evidence="5">
    <location>
        <begin position="89"/>
        <end position="109"/>
    </location>
</feature>
<keyword evidence="4 5" id="KW-0472">Membrane</keyword>
<comment type="caution">
    <text evidence="8">The sequence shown here is derived from an EMBL/GenBank/DDBJ whole genome shotgun (WGS) entry which is preliminary data.</text>
</comment>
<dbReference type="GO" id="GO:0050136">
    <property type="term" value="F:NADH dehydrogenase (quinone) (non-electrogenic) activity"/>
    <property type="evidence" value="ECO:0007669"/>
    <property type="project" value="UniProtKB-UniRule"/>
</dbReference>
<dbReference type="NCBIfam" id="TIGR01770">
    <property type="entry name" value="NDH_I_N"/>
    <property type="match status" value="1"/>
</dbReference>
<feature type="transmembrane region" description="Helical" evidence="5">
    <location>
        <begin position="392"/>
        <end position="422"/>
    </location>
</feature>
<dbReference type="GO" id="GO:0005886">
    <property type="term" value="C:plasma membrane"/>
    <property type="evidence" value="ECO:0007669"/>
    <property type="project" value="UniProtKB-SubCell"/>
</dbReference>
<feature type="transmembrane region" description="Helical" evidence="5">
    <location>
        <begin position="225"/>
        <end position="249"/>
    </location>
</feature>
<keyword evidence="3 5" id="KW-1133">Transmembrane helix</keyword>
<feature type="transmembrane region" description="Helical" evidence="5">
    <location>
        <begin position="428"/>
        <end position="447"/>
    </location>
</feature>
<comment type="similarity">
    <text evidence="5">Belongs to the complex I subunit 2 family.</text>
</comment>
<evidence type="ECO:0000313" key="9">
    <source>
        <dbReference type="Proteomes" id="UP000525652"/>
    </source>
</evidence>
<evidence type="ECO:0000313" key="8">
    <source>
        <dbReference type="EMBL" id="MBC2600776.1"/>
    </source>
</evidence>
<feature type="transmembrane region" description="Helical" evidence="5">
    <location>
        <begin position="320"/>
        <end position="338"/>
    </location>
</feature>
<sequence>MNLEVFKTLSESNRWGLLLPEIFLVGLALVLLVFEMLFKRQDLLLIVRLAIWGQVLLLGLIALSYLEGFPTETVSAFSGLIQQNPATEVMRIFFITGSLLVSFLAMTYLKKQDLPRTEFLSITMLVTVGMMILVQSSQFVLFFVALETVTVGFYVLVAYCRKSPFSLEAGLKFLVLGAMSSAILLFGIVFLYGVAGNPSLPGHVSDPMNFSQLASFIAANPSHPLVLIGASLVLAGVAFKVGAVPFQIWIPDVYQGAPTPVTAFLAVSSKAAGVFVLMTLVRGPFAPLSSFLIPLLSTVAVLTILFGNLTALPQRNVKRLMGLSGIAHAGYLLVGVVASMTVDWAVYAVVFYLITYLLASFGVFGVMIHLAGDDDSDQEVDHYEDLGQRQPFLAGVLTIGLSSLAGIPPLGGFIGKLLIFIAAFQAELYGLLGAAIIGVVLSIYYYFGWIREAVFRVWRSPEGSGANSSEANPITVSTVETVTLGGLSALTIGIGLFPTLVDCLMRL</sequence>
<feature type="transmembrane region" description="Helical" evidence="5">
    <location>
        <begin position="15"/>
        <end position="38"/>
    </location>
</feature>
<dbReference type="PANTHER" id="PTHR22773">
    <property type="entry name" value="NADH DEHYDROGENASE"/>
    <property type="match status" value="1"/>
</dbReference>
<dbReference type="GO" id="GO:0042773">
    <property type="term" value="P:ATP synthesis coupled electron transport"/>
    <property type="evidence" value="ECO:0007669"/>
    <property type="project" value="InterPro"/>
</dbReference>
<feature type="transmembrane region" description="Helical" evidence="5">
    <location>
        <begin position="173"/>
        <end position="195"/>
    </location>
</feature>
<gene>
    <name evidence="5" type="primary">nuoN</name>
    <name evidence="8" type="ORF">H5P30_03160</name>
</gene>
<dbReference type="PRINTS" id="PR01437">
    <property type="entry name" value="NUOXDRDTASE4"/>
</dbReference>
<feature type="transmembrane region" description="Helical" evidence="5">
    <location>
        <begin position="344"/>
        <end position="371"/>
    </location>
</feature>
<dbReference type="Pfam" id="PF00361">
    <property type="entry name" value="Proton_antipo_M"/>
    <property type="match status" value="1"/>
</dbReference>
<dbReference type="EC" id="7.1.1.-" evidence="5"/>
<dbReference type="InterPro" id="IPR010096">
    <property type="entry name" value="NADH-Q_OxRdtase_suN/2"/>
</dbReference>
<evidence type="ECO:0000256" key="2">
    <source>
        <dbReference type="ARBA" id="ARBA00022692"/>
    </source>
</evidence>
<feature type="transmembrane region" description="Helical" evidence="5">
    <location>
        <begin position="116"/>
        <end position="134"/>
    </location>
</feature>
<comment type="function">
    <text evidence="5">NDH-1 shuttles electrons from NADH, via FMN and iron-sulfur (Fe-S) centers, to quinones in the respiratory chain. The immediate electron acceptor for the enzyme in this species is believed to be ubiquinone. Couples the redox reaction to proton translocation (for every two electrons transferred, four hydrogen ions are translocated across the cytoplasmic membrane), and thus conserves the redox energy in a proton gradient.</text>
</comment>
<dbReference type="Proteomes" id="UP000525652">
    <property type="component" value="Unassembled WGS sequence"/>
</dbReference>
<keyword evidence="5" id="KW-0813">Transport</keyword>
<proteinExistence type="inferred from homology"/>
<dbReference type="RefSeq" id="WP_185691514.1">
    <property type="nucleotide sequence ID" value="NZ_JACHVA010000036.1"/>
</dbReference>
<feature type="transmembrane region" description="Helical" evidence="5">
    <location>
        <begin position="140"/>
        <end position="161"/>
    </location>
</feature>
<comment type="subunit">
    <text evidence="5">NDH-1 is composed of 14 different subunits. Subunits NuoA, H, J, K, L, M, N constitute the membrane sector of the complex.</text>
</comment>
<accession>A0A7X1AVH9</accession>
<dbReference type="InterPro" id="IPR001750">
    <property type="entry name" value="ND/Mrp_TM"/>
</dbReference>
<keyword evidence="5" id="KW-1278">Translocase</keyword>
<comment type="catalytic activity">
    <reaction evidence="5">
        <text>a quinone + NADH + 5 H(+)(in) = a quinol + NAD(+) + 4 H(+)(out)</text>
        <dbReference type="Rhea" id="RHEA:57888"/>
        <dbReference type="ChEBI" id="CHEBI:15378"/>
        <dbReference type="ChEBI" id="CHEBI:24646"/>
        <dbReference type="ChEBI" id="CHEBI:57540"/>
        <dbReference type="ChEBI" id="CHEBI:57945"/>
        <dbReference type="ChEBI" id="CHEBI:132124"/>
    </reaction>
</comment>
<evidence type="ECO:0000256" key="1">
    <source>
        <dbReference type="ARBA" id="ARBA00004127"/>
    </source>
</evidence>
<dbReference type="AlphaFoldDB" id="A0A7X1AVH9"/>
<dbReference type="GO" id="GO:0048038">
    <property type="term" value="F:quinone binding"/>
    <property type="evidence" value="ECO:0007669"/>
    <property type="project" value="UniProtKB-KW"/>
</dbReference>
<keyword evidence="5" id="KW-1003">Cell membrane</keyword>
<feature type="transmembrane region" description="Helical" evidence="5">
    <location>
        <begin position="45"/>
        <end position="66"/>
    </location>
</feature>
<keyword evidence="5" id="KW-0520">NAD</keyword>
<keyword evidence="2 5" id="KW-0812">Transmembrane</keyword>
<feature type="domain" description="NADH:quinone oxidoreductase/Mrp antiporter transmembrane" evidence="7">
    <location>
        <begin position="137"/>
        <end position="442"/>
    </location>
</feature>
<evidence type="ECO:0000259" key="7">
    <source>
        <dbReference type="Pfam" id="PF00361"/>
    </source>
</evidence>
<organism evidence="8 9">
    <name type="scientific">Puniceicoccus vermicola</name>
    <dbReference type="NCBI Taxonomy" id="388746"/>
    <lineage>
        <taxon>Bacteria</taxon>
        <taxon>Pseudomonadati</taxon>
        <taxon>Verrucomicrobiota</taxon>
        <taxon>Opitutia</taxon>
        <taxon>Puniceicoccales</taxon>
        <taxon>Puniceicoccaceae</taxon>
        <taxon>Puniceicoccus</taxon>
    </lineage>
</organism>
<dbReference type="GO" id="GO:0012505">
    <property type="term" value="C:endomembrane system"/>
    <property type="evidence" value="ECO:0007669"/>
    <property type="project" value="UniProtKB-SubCell"/>
</dbReference>
<keyword evidence="5" id="KW-0874">Quinone</keyword>
<keyword evidence="9" id="KW-1185">Reference proteome</keyword>
<dbReference type="GO" id="GO:0008137">
    <property type="term" value="F:NADH dehydrogenase (ubiquinone) activity"/>
    <property type="evidence" value="ECO:0007669"/>
    <property type="project" value="InterPro"/>
</dbReference>
<evidence type="ECO:0000256" key="3">
    <source>
        <dbReference type="ARBA" id="ARBA00022989"/>
    </source>
</evidence>